<dbReference type="GO" id="GO:0005829">
    <property type="term" value="C:cytosol"/>
    <property type="evidence" value="ECO:0007669"/>
    <property type="project" value="TreeGrafter"/>
</dbReference>
<dbReference type="Proteomes" id="UP000537522">
    <property type="component" value="Unassembled WGS sequence"/>
</dbReference>
<reference evidence="6 7" key="1">
    <citation type="submission" date="2019-09" db="EMBL/GenBank/DDBJ databases">
        <title>Bird 10,000 Genomes (B10K) Project - Family phase.</title>
        <authorList>
            <person name="Zhang G."/>
        </authorList>
    </citation>
    <scope>NUCLEOTIDE SEQUENCE [LARGE SCALE GENOMIC DNA]</scope>
    <source>
        <strain evidence="6">B10K-DU-011-36</strain>
        <tissue evidence="6">Muscle</tissue>
    </source>
</reference>
<gene>
    <name evidence="6" type="primary">Tha2</name>
    <name evidence="6" type="ORF">CHATOR_R11268</name>
</gene>
<evidence type="ECO:0000256" key="2">
    <source>
        <dbReference type="ARBA" id="ARBA00006966"/>
    </source>
</evidence>
<dbReference type="EMBL" id="VXAL01006839">
    <property type="protein sequence ID" value="NXK48425.1"/>
    <property type="molecule type" value="Genomic_DNA"/>
</dbReference>
<dbReference type="PANTHER" id="PTHR48097">
    <property type="entry name" value="L-THREONINE ALDOLASE-RELATED"/>
    <property type="match status" value="1"/>
</dbReference>
<accession>A0A7L0JUS4</accession>
<feature type="domain" description="Aromatic amino acid beta-eliminating lyase/threonine aldolase" evidence="5">
    <location>
        <begin position="1"/>
        <end position="99"/>
    </location>
</feature>
<comment type="similarity">
    <text evidence="2">Belongs to the threonine aldolase family.</text>
</comment>
<dbReference type="GO" id="GO:0006545">
    <property type="term" value="P:glycine biosynthetic process"/>
    <property type="evidence" value="ECO:0007669"/>
    <property type="project" value="TreeGrafter"/>
</dbReference>
<dbReference type="InterPro" id="IPR001597">
    <property type="entry name" value="ArAA_b-elim_lyase/Thr_aldolase"/>
</dbReference>
<sequence>LMNAAVAQDVEPARITQHCDSVSLCFSKGLGAPAGAVLAGRRAFVAEAWRVRKLLGGGMRQAGVLAAAARVGLEQAEATLRRDHDNARRFAQGISGPSGHLLNSPLCSVSLPAVETNIVMVAAKGGWPSPAELCTYMQAVSEEEVAETGYAVSVLLFPWSAHTLRAVWHCDVSAHDTELAMNKLGFVARKCQE</sequence>
<dbReference type="InterPro" id="IPR015422">
    <property type="entry name" value="PyrdxlP-dep_Trfase_small"/>
</dbReference>
<keyword evidence="3" id="KW-0663">Pyridoxal phosphate</keyword>
<organism evidence="6 7">
    <name type="scientific">Chauna torquata</name>
    <name type="common">Southern screamer</name>
    <dbReference type="NCBI Taxonomy" id="30388"/>
    <lineage>
        <taxon>Eukaryota</taxon>
        <taxon>Metazoa</taxon>
        <taxon>Chordata</taxon>
        <taxon>Craniata</taxon>
        <taxon>Vertebrata</taxon>
        <taxon>Euteleostomi</taxon>
        <taxon>Archelosauria</taxon>
        <taxon>Archosauria</taxon>
        <taxon>Dinosauria</taxon>
        <taxon>Saurischia</taxon>
        <taxon>Theropoda</taxon>
        <taxon>Coelurosauria</taxon>
        <taxon>Aves</taxon>
        <taxon>Neognathae</taxon>
        <taxon>Galloanserae</taxon>
        <taxon>Anseriformes</taxon>
        <taxon>Anhimidae</taxon>
        <taxon>Chauna</taxon>
    </lineage>
</organism>
<protein>
    <submittedName>
        <fullName evidence="6">THA2 aldolase</fullName>
    </submittedName>
</protein>
<keyword evidence="7" id="KW-1185">Reference proteome</keyword>
<keyword evidence="4" id="KW-0456">Lyase</keyword>
<feature type="non-terminal residue" evidence="6">
    <location>
        <position position="193"/>
    </location>
</feature>
<evidence type="ECO:0000256" key="3">
    <source>
        <dbReference type="ARBA" id="ARBA00022898"/>
    </source>
</evidence>
<dbReference type="Gene3D" id="3.90.1150.10">
    <property type="entry name" value="Aspartate Aminotransferase, domain 1"/>
    <property type="match status" value="1"/>
</dbReference>
<name>A0A7L0JUS4_CHATO</name>
<dbReference type="Pfam" id="PF01212">
    <property type="entry name" value="Beta_elim_lyase"/>
    <property type="match status" value="1"/>
</dbReference>
<dbReference type="FunFam" id="3.90.1150.10:FF:000041">
    <property type="entry name" value="Low-specificity L-threonine aldolase"/>
    <property type="match status" value="1"/>
</dbReference>
<dbReference type="SUPFAM" id="SSF53383">
    <property type="entry name" value="PLP-dependent transferases"/>
    <property type="match status" value="1"/>
</dbReference>
<comment type="caution">
    <text evidence="6">The sequence shown here is derived from an EMBL/GenBank/DDBJ whole genome shotgun (WGS) entry which is preliminary data.</text>
</comment>
<proteinExistence type="inferred from homology"/>
<evidence type="ECO:0000313" key="7">
    <source>
        <dbReference type="Proteomes" id="UP000537522"/>
    </source>
</evidence>
<feature type="non-terminal residue" evidence="6">
    <location>
        <position position="1"/>
    </location>
</feature>
<dbReference type="PANTHER" id="PTHR48097:SF9">
    <property type="entry name" value="L-THREONINE ALDOLASE"/>
    <property type="match status" value="1"/>
</dbReference>
<dbReference type="Gene3D" id="3.40.640.10">
    <property type="entry name" value="Type I PLP-dependent aspartate aminotransferase-like (Major domain)"/>
    <property type="match status" value="1"/>
</dbReference>
<evidence type="ECO:0000313" key="6">
    <source>
        <dbReference type="EMBL" id="NXK48425.1"/>
    </source>
</evidence>
<evidence type="ECO:0000256" key="4">
    <source>
        <dbReference type="ARBA" id="ARBA00023239"/>
    </source>
</evidence>
<dbReference type="InterPro" id="IPR015424">
    <property type="entry name" value="PyrdxlP-dep_Trfase"/>
</dbReference>
<dbReference type="GO" id="GO:0008732">
    <property type="term" value="F:L-allo-threonine aldolase activity"/>
    <property type="evidence" value="ECO:0007669"/>
    <property type="project" value="TreeGrafter"/>
</dbReference>
<evidence type="ECO:0000259" key="5">
    <source>
        <dbReference type="Pfam" id="PF01212"/>
    </source>
</evidence>
<dbReference type="GO" id="GO:0006567">
    <property type="term" value="P:L-threonine catabolic process"/>
    <property type="evidence" value="ECO:0007669"/>
    <property type="project" value="TreeGrafter"/>
</dbReference>
<dbReference type="AlphaFoldDB" id="A0A7L0JUS4"/>
<dbReference type="InterPro" id="IPR015421">
    <property type="entry name" value="PyrdxlP-dep_Trfase_major"/>
</dbReference>
<comment type="cofactor">
    <cofactor evidence="1">
        <name>pyridoxal 5'-phosphate</name>
        <dbReference type="ChEBI" id="CHEBI:597326"/>
    </cofactor>
</comment>
<evidence type="ECO:0000256" key="1">
    <source>
        <dbReference type="ARBA" id="ARBA00001933"/>
    </source>
</evidence>